<accession>A0ABW8KGN2</accession>
<evidence type="ECO:0000256" key="7">
    <source>
        <dbReference type="ARBA" id="ARBA00022705"/>
    </source>
</evidence>
<dbReference type="InterPro" id="IPR036397">
    <property type="entry name" value="RNaseH_sf"/>
</dbReference>
<evidence type="ECO:0000256" key="8">
    <source>
        <dbReference type="ARBA" id="ARBA00022722"/>
    </source>
</evidence>
<comment type="subunit">
    <text evidence="2">Single-chain monomer with multiple functions.</text>
</comment>
<dbReference type="SUPFAM" id="SSF88723">
    <property type="entry name" value="PIN domain-like"/>
    <property type="match status" value="1"/>
</dbReference>
<reference evidence="22 23" key="1">
    <citation type="submission" date="2020-10" db="EMBL/GenBank/DDBJ databases">
        <title>Phylogeny of dyella-like bacteria.</title>
        <authorList>
            <person name="Fu J."/>
        </authorList>
    </citation>
    <scope>NUCLEOTIDE SEQUENCE [LARGE SCALE GENOMIC DNA]</scope>
    <source>
        <strain evidence="22 23">DKC-1</strain>
    </source>
</reference>
<dbReference type="Pfam" id="PF01612">
    <property type="entry name" value="DNA_pol_A_exo1"/>
    <property type="match status" value="1"/>
</dbReference>
<organism evidence="22 23">
    <name type="scientific">Dyella agri</name>
    <dbReference type="NCBI Taxonomy" id="1926869"/>
    <lineage>
        <taxon>Bacteria</taxon>
        <taxon>Pseudomonadati</taxon>
        <taxon>Pseudomonadota</taxon>
        <taxon>Gammaproteobacteria</taxon>
        <taxon>Lysobacterales</taxon>
        <taxon>Rhodanobacteraceae</taxon>
        <taxon>Dyella</taxon>
    </lineage>
</organism>
<feature type="domain" description="DNA-directed DNA polymerase family A palm" evidence="21">
    <location>
        <begin position="684"/>
        <end position="889"/>
    </location>
</feature>
<dbReference type="InterPro" id="IPR029060">
    <property type="entry name" value="PIN-like_dom_sf"/>
</dbReference>
<dbReference type="RefSeq" id="WP_404537282.1">
    <property type="nucleotide sequence ID" value="NZ_JADIKL010000003.1"/>
</dbReference>
<evidence type="ECO:0000256" key="14">
    <source>
        <dbReference type="ARBA" id="ARBA00023204"/>
    </source>
</evidence>
<keyword evidence="9 17" id="KW-0227">DNA damage</keyword>
<keyword evidence="8" id="KW-0540">Nuclease</keyword>
<dbReference type="InterPro" id="IPR002562">
    <property type="entry name" value="3'-5'_exonuclease_dom"/>
</dbReference>
<dbReference type="SMART" id="SM00482">
    <property type="entry name" value="POLAc"/>
    <property type="match status" value="1"/>
</dbReference>
<keyword evidence="11 17" id="KW-0269">Exonuclease</keyword>
<dbReference type="Gene3D" id="3.30.70.370">
    <property type="match status" value="1"/>
</dbReference>
<dbReference type="InterPro" id="IPR036279">
    <property type="entry name" value="5-3_exonuclease_C_sf"/>
</dbReference>
<evidence type="ECO:0000256" key="15">
    <source>
        <dbReference type="ARBA" id="ARBA00049244"/>
    </source>
</evidence>
<dbReference type="PRINTS" id="PR00868">
    <property type="entry name" value="DNAPOLI"/>
</dbReference>
<proteinExistence type="inferred from homology"/>
<dbReference type="GO" id="GO:0003887">
    <property type="term" value="F:DNA-directed DNA polymerase activity"/>
    <property type="evidence" value="ECO:0007669"/>
    <property type="project" value="UniProtKB-EC"/>
</dbReference>
<dbReference type="SUPFAM" id="SSF47807">
    <property type="entry name" value="5' to 3' exonuclease, C-terminal subdomain"/>
    <property type="match status" value="1"/>
</dbReference>
<dbReference type="InterPro" id="IPR018320">
    <property type="entry name" value="DNA_polymerase_1"/>
</dbReference>
<feature type="region of interest" description="Disordered" evidence="18">
    <location>
        <begin position="286"/>
        <end position="310"/>
    </location>
</feature>
<dbReference type="CDD" id="cd09859">
    <property type="entry name" value="PIN_53EXO"/>
    <property type="match status" value="1"/>
</dbReference>
<evidence type="ECO:0000256" key="6">
    <source>
        <dbReference type="ARBA" id="ARBA00022695"/>
    </source>
</evidence>
<keyword evidence="5 17" id="KW-0808">Transferase</keyword>
<evidence type="ECO:0000256" key="16">
    <source>
        <dbReference type="NCBIfam" id="TIGR00593"/>
    </source>
</evidence>
<dbReference type="CDD" id="cd09898">
    <property type="entry name" value="H3TH_53EXO"/>
    <property type="match status" value="1"/>
</dbReference>
<evidence type="ECO:0000256" key="10">
    <source>
        <dbReference type="ARBA" id="ARBA00022801"/>
    </source>
</evidence>
<evidence type="ECO:0000313" key="23">
    <source>
        <dbReference type="Proteomes" id="UP001620397"/>
    </source>
</evidence>
<dbReference type="Gene3D" id="3.40.50.1010">
    <property type="entry name" value="5'-nuclease"/>
    <property type="match status" value="1"/>
</dbReference>
<keyword evidence="7 17" id="KW-0235">DNA replication</keyword>
<dbReference type="EC" id="2.7.7.7" evidence="3 16"/>
<dbReference type="Pfam" id="PF00476">
    <property type="entry name" value="DNA_pol_A"/>
    <property type="match status" value="1"/>
</dbReference>
<dbReference type="PANTHER" id="PTHR10133:SF27">
    <property type="entry name" value="DNA POLYMERASE NU"/>
    <property type="match status" value="1"/>
</dbReference>
<name>A0ABW8KGN2_9GAMM</name>
<keyword evidence="10 17" id="KW-0378">Hydrolase</keyword>
<dbReference type="InterPro" id="IPR001098">
    <property type="entry name" value="DNA-dir_DNA_pol_A_palm_dom"/>
</dbReference>
<evidence type="ECO:0000313" key="22">
    <source>
        <dbReference type="EMBL" id="MFK2930407.1"/>
    </source>
</evidence>
<dbReference type="Gene3D" id="3.30.420.10">
    <property type="entry name" value="Ribonuclease H-like superfamily/Ribonuclease H"/>
    <property type="match status" value="1"/>
</dbReference>
<dbReference type="InterPro" id="IPR019760">
    <property type="entry name" value="DNA-dir_DNA_pol_A_CS"/>
</dbReference>
<dbReference type="NCBIfam" id="TIGR00593">
    <property type="entry name" value="pola"/>
    <property type="match status" value="1"/>
</dbReference>
<dbReference type="SMART" id="SM00475">
    <property type="entry name" value="53EXOc"/>
    <property type="match status" value="1"/>
</dbReference>
<dbReference type="Gene3D" id="1.10.150.20">
    <property type="entry name" value="5' to 3' exonuclease, C-terminal subdomain"/>
    <property type="match status" value="2"/>
</dbReference>
<evidence type="ECO:0000256" key="5">
    <source>
        <dbReference type="ARBA" id="ARBA00022679"/>
    </source>
</evidence>
<comment type="catalytic activity">
    <reaction evidence="15 17">
        <text>DNA(n) + a 2'-deoxyribonucleoside 5'-triphosphate = DNA(n+1) + diphosphate</text>
        <dbReference type="Rhea" id="RHEA:22508"/>
        <dbReference type="Rhea" id="RHEA-COMP:17339"/>
        <dbReference type="Rhea" id="RHEA-COMP:17340"/>
        <dbReference type="ChEBI" id="CHEBI:33019"/>
        <dbReference type="ChEBI" id="CHEBI:61560"/>
        <dbReference type="ChEBI" id="CHEBI:173112"/>
        <dbReference type="EC" id="2.7.7.7"/>
    </reaction>
</comment>
<evidence type="ECO:0000256" key="11">
    <source>
        <dbReference type="ARBA" id="ARBA00022839"/>
    </source>
</evidence>
<dbReference type="InterPro" id="IPR043502">
    <property type="entry name" value="DNA/RNA_pol_sf"/>
</dbReference>
<evidence type="ECO:0000259" key="19">
    <source>
        <dbReference type="SMART" id="SM00474"/>
    </source>
</evidence>
<dbReference type="SMART" id="SM00474">
    <property type="entry name" value="35EXOc"/>
    <property type="match status" value="1"/>
</dbReference>
<dbReference type="CDD" id="cd08637">
    <property type="entry name" value="DNA_pol_A_pol_I_C"/>
    <property type="match status" value="1"/>
</dbReference>
<feature type="domain" description="3'-5' exonuclease" evidence="19">
    <location>
        <begin position="328"/>
        <end position="515"/>
    </location>
</feature>
<dbReference type="InterPro" id="IPR008918">
    <property type="entry name" value="HhH2"/>
</dbReference>
<protein>
    <recommendedName>
        <fullName evidence="4 16">DNA polymerase I</fullName>
        <ecNumber evidence="3 16">2.7.7.7</ecNumber>
    </recommendedName>
</protein>
<keyword evidence="12 17" id="KW-0239">DNA-directed DNA polymerase</keyword>
<dbReference type="CDD" id="cd06139">
    <property type="entry name" value="DNA_polA_I_Ecoli_like_exo"/>
    <property type="match status" value="1"/>
</dbReference>
<evidence type="ECO:0000256" key="18">
    <source>
        <dbReference type="SAM" id="MobiDB-lite"/>
    </source>
</evidence>
<dbReference type="Pfam" id="PF01367">
    <property type="entry name" value="5_3_exonuc"/>
    <property type="match status" value="1"/>
</dbReference>
<feature type="domain" description="5'-3' exonuclease" evidence="20">
    <location>
        <begin position="2"/>
        <end position="255"/>
    </location>
</feature>
<keyword evidence="14 17" id="KW-0234">DNA repair</keyword>
<comment type="similarity">
    <text evidence="1 17">Belongs to the DNA polymerase type-A family.</text>
</comment>
<dbReference type="Gene3D" id="1.20.1060.10">
    <property type="entry name" value="Taq DNA Polymerase, Chain T, domain 4"/>
    <property type="match status" value="1"/>
</dbReference>
<dbReference type="InterPro" id="IPR012337">
    <property type="entry name" value="RNaseH-like_sf"/>
</dbReference>
<dbReference type="InterPro" id="IPR020046">
    <property type="entry name" value="5-3_exonucl_a-hlix_arch_N"/>
</dbReference>
<dbReference type="InterPro" id="IPR002421">
    <property type="entry name" value="5-3_exonuclease"/>
</dbReference>
<keyword evidence="13 17" id="KW-0238">DNA-binding</keyword>
<keyword evidence="6 17" id="KW-0548">Nucleotidyltransferase</keyword>
<evidence type="ECO:0000256" key="17">
    <source>
        <dbReference type="RuleBase" id="RU004460"/>
    </source>
</evidence>
<evidence type="ECO:0000256" key="12">
    <source>
        <dbReference type="ARBA" id="ARBA00022932"/>
    </source>
</evidence>
<dbReference type="SMART" id="SM00279">
    <property type="entry name" value="HhH2"/>
    <property type="match status" value="1"/>
</dbReference>
<dbReference type="SUPFAM" id="SSF53098">
    <property type="entry name" value="Ribonuclease H-like"/>
    <property type="match status" value="1"/>
</dbReference>
<dbReference type="Pfam" id="PF02739">
    <property type="entry name" value="5_3_exonuc_N"/>
    <property type="match status" value="1"/>
</dbReference>
<evidence type="ECO:0000256" key="1">
    <source>
        <dbReference type="ARBA" id="ARBA00007705"/>
    </source>
</evidence>
<keyword evidence="23" id="KW-1185">Reference proteome</keyword>
<comment type="function">
    <text evidence="17">In addition to polymerase activity, this DNA polymerase exhibits 3'-5' and 5'-3' exonuclease activity.</text>
</comment>
<evidence type="ECO:0000256" key="4">
    <source>
        <dbReference type="ARBA" id="ARBA00020311"/>
    </source>
</evidence>
<comment type="caution">
    <text evidence="22">The sequence shown here is derived from an EMBL/GenBank/DDBJ whole genome shotgun (WGS) entry which is preliminary data.</text>
</comment>
<dbReference type="PROSITE" id="PS00447">
    <property type="entry name" value="DNA_POLYMERASE_A"/>
    <property type="match status" value="1"/>
</dbReference>
<evidence type="ECO:0000256" key="2">
    <source>
        <dbReference type="ARBA" id="ARBA00011541"/>
    </source>
</evidence>
<gene>
    <name evidence="17 22" type="primary">polA</name>
    <name evidence="22" type="ORF">ISP14_06315</name>
</gene>
<evidence type="ECO:0000259" key="20">
    <source>
        <dbReference type="SMART" id="SM00475"/>
    </source>
</evidence>
<dbReference type="EMBL" id="JADIKL010000003">
    <property type="protein sequence ID" value="MFK2930407.1"/>
    <property type="molecule type" value="Genomic_DNA"/>
</dbReference>
<dbReference type="NCBIfam" id="NF004397">
    <property type="entry name" value="PRK05755.1"/>
    <property type="match status" value="1"/>
</dbReference>
<evidence type="ECO:0000256" key="13">
    <source>
        <dbReference type="ARBA" id="ARBA00023125"/>
    </source>
</evidence>
<dbReference type="SUPFAM" id="SSF56672">
    <property type="entry name" value="DNA/RNA polymerases"/>
    <property type="match status" value="1"/>
</dbReference>
<dbReference type="Proteomes" id="UP001620397">
    <property type="component" value="Unassembled WGS sequence"/>
</dbReference>
<evidence type="ECO:0000256" key="9">
    <source>
        <dbReference type="ARBA" id="ARBA00022763"/>
    </source>
</evidence>
<evidence type="ECO:0000259" key="21">
    <source>
        <dbReference type="SMART" id="SM00482"/>
    </source>
</evidence>
<evidence type="ECO:0000256" key="3">
    <source>
        <dbReference type="ARBA" id="ARBA00012417"/>
    </source>
</evidence>
<sequence length="925" mass="100904">MPKLILIDGSSYLYRAFHALPPLSNAHGEPTGALFGVVNMLRATLKARPEYVAFVSDASGPTFRDAMYEHYKANRPPMPDDLRAQIEPMLAIVGALGFPILRIKGVEADDVIGTLALQAQQAGIEVEISTGDKDMAQLVGPGVTLVNTMTNTTMDREGVIEKFGVPPERIIDYLTLVGDTVDNVPGVPKCGPKTAAKWLAEYDSLDGVVAHADQVGGKIGESLRAALPQLPLSRALVTIKTDVTLEQGPTDLALREPDAAALRELYARYEFKAALKDLDAAADASLPSPPGRVIGGEGTTAPRAPVESSPKPLLQGEHGFDLAAPGAYELVTTQAQLDAWLEKLQDAPLIAFDTETTSIDPMQADIVGLSLAVEPGKACYVPLAHDYPGAPAQLPRDAVLAALKPVFEDVSRPKLGQHAKYDINILSHYGIAVQGVRHDTMLESYVWNATATRHDMDSLAKKYLGYDTVKYEEVAGKGAKQIPFSQVDLDTACRYAAEDADITLRLHHALWPQLESVPSLRSVYENIEIPLIPVLAGMEQRGVLIDVDELRRQSQQLGKRMLELQQQAYKEAGREFNLDSPKQLQAILFDELGLPARLKTPTGQPSTNEEALEAIADAHALPKLILDYRGLAKLRSTYTDKLAGTVNPRTGRVHTSYHQGAVATGRISSTDPNLQNIPVRTEEGRRIRQAFIAPPGWKVMAADYSQIELRIMAHLSGDEGLLKAFHEGGDVHRATAAEVFGLKPEEVTANQRRAAKAINFGLMYGMSAFGLARQLGIDRGEASDYMARYFARYPGVHAFMEATRTQAHRDGYVETIFGRRLYLENLQSRNQAHRAGAERAAVNAPMQGSAADIIKRAMIAVAAWLRNRDDAHMLMQVHDELVFEVRADTVDEVREAVQQRMQGAAELAVPLLVDVGVGANWDEAH</sequence>
<dbReference type="InterPro" id="IPR002298">
    <property type="entry name" value="DNA_polymerase_A"/>
</dbReference>
<dbReference type="InterPro" id="IPR020045">
    <property type="entry name" value="DNA_polI_H3TH"/>
</dbReference>
<dbReference type="PANTHER" id="PTHR10133">
    <property type="entry name" value="DNA POLYMERASE I"/>
    <property type="match status" value="1"/>
</dbReference>